<accession>A0A6N9HAB9</accession>
<name>A0A6N9HAB9_9MICO</name>
<dbReference type="Proteomes" id="UP000469215">
    <property type="component" value="Unassembled WGS sequence"/>
</dbReference>
<gene>
    <name evidence="1" type="ORF">GSY69_13650</name>
</gene>
<keyword evidence="2" id="KW-1185">Reference proteome</keyword>
<organism evidence="1 2">
    <name type="scientific">Brevibacterium rongguiense</name>
    <dbReference type="NCBI Taxonomy" id="2695267"/>
    <lineage>
        <taxon>Bacteria</taxon>
        <taxon>Bacillati</taxon>
        <taxon>Actinomycetota</taxon>
        <taxon>Actinomycetes</taxon>
        <taxon>Micrococcales</taxon>
        <taxon>Brevibacteriaceae</taxon>
        <taxon>Brevibacterium</taxon>
    </lineage>
</organism>
<dbReference type="RefSeq" id="WP_160954372.1">
    <property type="nucleotide sequence ID" value="NZ_WWEQ01000111.1"/>
</dbReference>
<protein>
    <submittedName>
        <fullName evidence="1">Uncharacterized protein</fullName>
    </submittedName>
</protein>
<dbReference type="EMBL" id="WWEQ01000111">
    <property type="protein sequence ID" value="MYM20973.1"/>
    <property type="molecule type" value="Genomic_DNA"/>
</dbReference>
<dbReference type="AlphaFoldDB" id="A0A6N9HAB9"/>
<evidence type="ECO:0000313" key="1">
    <source>
        <dbReference type="EMBL" id="MYM20973.1"/>
    </source>
</evidence>
<reference evidence="1 2" key="1">
    <citation type="submission" date="2020-01" db="EMBL/GenBank/DDBJ databases">
        <authorList>
            <person name="Deng T."/>
        </authorList>
    </citation>
    <scope>NUCLEOTIDE SEQUENCE [LARGE SCALE GENOMIC DNA]</scope>
    <source>
        <strain evidence="1 2">5221</strain>
    </source>
</reference>
<proteinExistence type="predicted"/>
<sequence>MSFSISLAVCEREHSHDTTGVHRLSANLKHAMITSMSNSAAGRLRPRITPSNNDGVSDEWLGHLVPDDTSFAELPGDYWHRVEVEGVNFPLWARFGQTEMGDFVVTGMLLGEPDESQAIGTGALSKIAINDILAVANDLSETDGRIIEHASDFVGRVPTPGGQPTDDRVYAEAARAWALAKALNGTATVSTVANLLTTSRPTASRRIQRARSEGLLKAETERLAKMPRAAIENEARESAFNTKYFEMPPF</sequence>
<evidence type="ECO:0000313" key="2">
    <source>
        <dbReference type="Proteomes" id="UP000469215"/>
    </source>
</evidence>
<comment type="caution">
    <text evidence="1">The sequence shown here is derived from an EMBL/GenBank/DDBJ whole genome shotgun (WGS) entry which is preliminary data.</text>
</comment>